<dbReference type="Pfam" id="PF07690">
    <property type="entry name" value="MFS_1"/>
    <property type="match status" value="1"/>
</dbReference>
<proteinExistence type="predicted"/>
<dbReference type="SUPFAM" id="SSF103473">
    <property type="entry name" value="MFS general substrate transporter"/>
    <property type="match status" value="1"/>
</dbReference>
<reference evidence="3" key="1">
    <citation type="submission" date="2018-05" db="EMBL/GenBank/DDBJ databases">
        <authorList>
            <person name="Lanie J.A."/>
            <person name="Ng W.-L."/>
            <person name="Kazmierczak K.M."/>
            <person name="Andrzejewski T.M."/>
            <person name="Davidsen T.M."/>
            <person name="Wayne K.J."/>
            <person name="Tettelin H."/>
            <person name="Glass J.I."/>
            <person name="Rusch D."/>
            <person name="Podicherti R."/>
            <person name="Tsui H.-C.T."/>
            <person name="Winkler M.E."/>
        </authorList>
    </citation>
    <scope>NUCLEOTIDE SEQUENCE</scope>
</reference>
<dbReference type="GO" id="GO:0022857">
    <property type="term" value="F:transmembrane transporter activity"/>
    <property type="evidence" value="ECO:0007669"/>
    <property type="project" value="InterPro"/>
</dbReference>
<accession>A0A381PF79</accession>
<name>A0A381PF79_9ZZZZ</name>
<dbReference type="PROSITE" id="PS50850">
    <property type="entry name" value="MFS"/>
    <property type="match status" value="1"/>
</dbReference>
<evidence type="ECO:0000256" key="1">
    <source>
        <dbReference type="SAM" id="Phobius"/>
    </source>
</evidence>
<evidence type="ECO:0000313" key="3">
    <source>
        <dbReference type="EMBL" id="SUZ64133.1"/>
    </source>
</evidence>
<feature type="transmembrane region" description="Helical" evidence="1">
    <location>
        <begin position="361"/>
        <end position="378"/>
    </location>
</feature>
<feature type="transmembrane region" description="Helical" evidence="1">
    <location>
        <begin position="295"/>
        <end position="319"/>
    </location>
</feature>
<dbReference type="Gene3D" id="1.20.1250.20">
    <property type="entry name" value="MFS general substrate transporter like domains"/>
    <property type="match status" value="1"/>
</dbReference>
<dbReference type="InterPro" id="IPR036259">
    <property type="entry name" value="MFS_trans_sf"/>
</dbReference>
<gene>
    <name evidence="3" type="ORF">METZ01_LOCUS16987</name>
</gene>
<evidence type="ECO:0000259" key="2">
    <source>
        <dbReference type="PROSITE" id="PS50850"/>
    </source>
</evidence>
<feature type="transmembrane region" description="Helical" evidence="1">
    <location>
        <begin position="204"/>
        <end position="222"/>
    </location>
</feature>
<feature type="transmembrane region" description="Helical" evidence="1">
    <location>
        <begin position="51"/>
        <end position="69"/>
    </location>
</feature>
<dbReference type="InterPro" id="IPR011701">
    <property type="entry name" value="MFS"/>
</dbReference>
<dbReference type="EMBL" id="UINC01000928">
    <property type="protein sequence ID" value="SUZ64133.1"/>
    <property type="molecule type" value="Genomic_DNA"/>
</dbReference>
<organism evidence="3">
    <name type="scientific">marine metagenome</name>
    <dbReference type="NCBI Taxonomy" id="408172"/>
    <lineage>
        <taxon>unclassified sequences</taxon>
        <taxon>metagenomes</taxon>
        <taxon>ecological metagenomes</taxon>
    </lineage>
</organism>
<feature type="transmembrane region" description="Helical" evidence="1">
    <location>
        <begin position="331"/>
        <end position="349"/>
    </location>
</feature>
<dbReference type="AlphaFoldDB" id="A0A381PF79"/>
<feature type="transmembrane region" description="Helical" evidence="1">
    <location>
        <begin position="115"/>
        <end position="134"/>
    </location>
</feature>
<keyword evidence="1" id="KW-0472">Membrane</keyword>
<feature type="transmembrane region" description="Helical" evidence="1">
    <location>
        <begin position="146"/>
        <end position="167"/>
    </location>
</feature>
<keyword evidence="1" id="KW-1133">Transmembrane helix</keyword>
<dbReference type="InterPro" id="IPR020846">
    <property type="entry name" value="MFS_dom"/>
</dbReference>
<feature type="transmembrane region" description="Helical" evidence="1">
    <location>
        <begin position="23"/>
        <end position="44"/>
    </location>
</feature>
<feature type="transmembrane region" description="Helical" evidence="1">
    <location>
        <begin position="266"/>
        <end position="283"/>
    </location>
</feature>
<feature type="transmembrane region" description="Helical" evidence="1">
    <location>
        <begin position="75"/>
        <end position="95"/>
    </location>
</feature>
<feature type="transmembrane region" description="Helical" evidence="1">
    <location>
        <begin position="234"/>
        <end position="254"/>
    </location>
</feature>
<dbReference type="PANTHER" id="PTHR23534:SF1">
    <property type="entry name" value="MAJOR FACILITATOR SUPERFAMILY PROTEIN"/>
    <property type="match status" value="1"/>
</dbReference>
<protein>
    <recommendedName>
        <fullName evidence="2">Major facilitator superfamily (MFS) profile domain-containing protein</fullName>
    </recommendedName>
</protein>
<sequence length="391" mass="39684">MTTSYAAAALLGSELTGSDTRGAIAAVGLSIGGSLAGLPIAAVMARHGRRIGIGTAYLIGAVGAVSALLAAIAEVYFLLVVGMILIGCGQAGNLAARYAGADLATDENRARSISLVIWASTVGSVLGPTVGLGLRSLMGSSEGASGFILPYGCAIGFFAAAAAVVLYQLRPDPLHLIAGEGQAEFRAPRISDLGLILAHPAARIALLGMMLSQAVMVAVMTVTPLHMTDGDQDALVIGLMISLHIVGMYFFAPAIGKIADRISKELLIGVGAVVTALGSEIASHTDAPDATGHMVGLFLIGVGWCASLVAGSALMTEAFEPEVRVATQATADFLMTATGAAAGISSGLAVEQRSYHDLAHWATFISIFLAVVAAIGVVQSSRVRETGTQSP</sequence>
<keyword evidence="1" id="KW-0812">Transmembrane</keyword>
<dbReference type="PANTHER" id="PTHR23534">
    <property type="entry name" value="MFS PERMEASE"/>
    <property type="match status" value="1"/>
</dbReference>
<feature type="domain" description="Major facilitator superfamily (MFS) profile" evidence="2">
    <location>
        <begin position="201"/>
        <end position="391"/>
    </location>
</feature>